<gene>
    <name evidence="1" type="ORF">QYE77_15210</name>
</gene>
<name>A0ABU3NTS2_9CHLR</name>
<dbReference type="EMBL" id="JAUHMF010000010">
    <property type="protein sequence ID" value="MDT8899613.1"/>
    <property type="molecule type" value="Genomic_DNA"/>
</dbReference>
<proteinExistence type="predicted"/>
<evidence type="ECO:0000313" key="1">
    <source>
        <dbReference type="EMBL" id="MDT8899613.1"/>
    </source>
</evidence>
<geneLocation type="plasmid" evidence="1">
    <name>p4228-RoL</name>
</geneLocation>
<comment type="caution">
    <text evidence="1">The sequence shown here is derived from an EMBL/GenBank/DDBJ whole genome shotgun (WGS) entry which is preliminary data.</text>
</comment>
<evidence type="ECO:0000313" key="2">
    <source>
        <dbReference type="Proteomes" id="UP001254165"/>
    </source>
</evidence>
<reference evidence="1 2" key="1">
    <citation type="submission" date="2023-07" db="EMBL/GenBank/DDBJ databases">
        <title>Novel species of Thermanaerothrix with wide hydrolytic capabilities.</title>
        <authorList>
            <person name="Zayulina K.S."/>
            <person name="Podosokorskaya O.A."/>
            <person name="Elcheninov A.G."/>
        </authorList>
    </citation>
    <scope>NUCLEOTIDE SEQUENCE [LARGE SCALE GENOMIC DNA]</scope>
    <source>
        <strain evidence="1 2">4228-RoL</strain>
        <plasmid evidence="1">p4228-RoL</plasmid>
    </source>
</reference>
<dbReference type="RefSeq" id="WP_315626270.1">
    <property type="nucleotide sequence ID" value="NZ_JAUHMF010000010.1"/>
</dbReference>
<evidence type="ECO:0008006" key="3">
    <source>
        <dbReference type="Google" id="ProtNLM"/>
    </source>
</evidence>
<protein>
    <recommendedName>
        <fullName evidence="3">CopG family transcriptional regulator</fullName>
    </recommendedName>
</protein>
<keyword evidence="2" id="KW-1185">Reference proteome</keyword>
<accession>A0ABU3NTS2</accession>
<keyword evidence="1" id="KW-0614">Plasmid</keyword>
<dbReference type="Proteomes" id="UP001254165">
    <property type="component" value="Unassembled WGS sequence"/>
</dbReference>
<sequence>MMPSQKIFSTTLVVNIPEETQERIEKLMKMTGKPKSDVARWVLDVGLDVIFRAIDEGEINPKTGLPMAEIRIRGSLGR</sequence>
<organism evidence="1 2">
    <name type="scientific">Thermanaerothrix solaris</name>
    <dbReference type="NCBI Taxonomy" id="3058434"/>
    <lineage>
        <taxon>Bacteria</taxon>
        <taxon>Bacillati</taxon>
        <taxon>Chloroflexota</taxon>
        <taxon>Anaerolineae</taxon>
        <taxon>Anaerolineales</taxon>
        <taxon>Anaerolineaceae</taxon>
        <taxon>Thermanaerothrix</taxon>
    </lineage>
</organism>